<dbReference type="EMBL" id="DVND01000143">
    <property type="protein sequence ID" value="HIU48789.1"/>
    <property type="molecule type" value="Genomic_DNA"/>
</dbReference>
<gene>
    <name evidence="1" type="ORF">IAB04_05450</name>
</gene>
<reference evidence="1" key="1">
    <citation type="submission" date="2020-10" db="EMBL/GenBank/DDBJ databases">
        <authorList>
            <person name="Gilroy R."/>
        </authorList>
    </citation>
    <scope>NUCLEOTIDE SEQUENCE</scope>
    <source>
        <strain evidence="1">ChiSjej4B22-9803</strain>
    </source>
</reference>
<comment type="caution">
    <text evidence="1">The sequence shown here is derived from an EMBL/GenBank/DDBJ whole genome shotgun (WGS) entry which is preliminary data.</text>
</comment>
<protein>
    <submittedName>
        <fullName evidence="1">Uncharacterized protein</fullName>
    </submittedName>
</protein>
<reference evidence="1" key="2">
    <citation type="journal article" date="2021" name="PeerJ">
        <title>Extensive microbial diversity within the chicken gut microbiome revealed by metagenomics and culture.</title>
        <authorList>
            <person name="Gilroy R."/>
            <person name="Ravi A."/>
            <person name="Getino M."/>
            <person name="Pursley I."/>
            <person name="Horton D.L."/>
            <person name="Alikhan N.F."/>
            <person name="Baker D."/>
            <person name="Gharbi K."/>
            <person name="Hall N."/>
            <person name="Watson M."/>
            <person name="Adriaenssens E.M."/>
            <person name="Foster-Nyarko E."/>
            <person name="Jarju S."/>
            <person name="Secka A."/>
            <person name="Antonio M."/>
            <person name="Oren A."/>
            <person name="Chaudhuri R.R."/>
            <person name="La Ragione R."/>
            <person name="Hildebrand F."/>
            <person name="Pallen M.J."/>
        </authorList>
    </citation>
    <scope>NUCLEOTIDE SEQUENCE</scope>
    <source>
        <strain evidence="1">ChiSjej4B22-9803</strain>
    </source>
</reference>
<evidence type="ECO:0000313" key="1">
    <source>
        <dbReference type="EMBL" id="HIU48789.1"/>
    </source>
</evidence>
<name>A0A9D1LVI4_9FIRM</name>
<proteinExistence type="predicted"/>
<evidence type="ECO:0000313" key="2">
    <source>
        <dbReference type="Proteomes" id="UP000824111"/>
    </source>
</evidence>
<dbReference type="AlphaFoldDB" id="A0A9D1LVI4"/>
<accession>A0A9D1LVI4</accession>
<organism evidence="1 2">
    <name type="scientific">Candidatus Avimonoglobus intestinipullorum</name>
    <dbReference type="NCBI Taxonomy" id="2840699"/>
    <lineage>
        <taxon>Bacteria</taxon>
        <taxon>Bacillati</taxon>
        <taxon>Bacillota</taxon>
        <taxon>Clostridia</taxon>
        <taxon>Eubacteriales</taxon>
        <taxon>Candidatus Avimonoglobus</taxon>
    </lineage>
</organism>
<dbReference type="Proteomes" id="UP000824111">
    <property type="component" value="Unassembled WGS sequence"/>
</dbReference>
<sequence>MYILIDEHTIMPYNNEVLKRFVGNRLVKVISNPTQGQLQEFGYMELADDAEPDYDAKTQYLTFTYTVEDGQIHKVYAVQAIETEEGGDPA</sequence>